<accession>A0A0F9HUE9</accession>
<evidence type="ECO:0000313" key="1">
    <source>
        <dbReference type="EMBL" id="KKL85315.1"/>
    </source>
</evidence>
<gene>
    <name evidence="1" type="ORF">LCGC14_1955980</name>
</gene>
<proteinExistence type="predicted"/>
<dbReference type="EMBL" id="LAZR01021441">
    <property type="protein sequence ID" value="KKL85315.1"/>
    <property type="molecule type" value="Genomic_DNA"/>
</dbReference>
<protein>
    <submittedName>
        <fullName evidence="1">Uncharacterized protein</fullName>
    </submittedName>
</protein>
<organism evidence="1">
    <name type="scientific">marine sediment metagenome</name>
    <dbReference type="NCBI Taxonomy" id="412755"/>
    <lineage>
        <taxon>unclassified sequences</taxon>
        <taxon>metagenomes</taxon>
        <taxon>ecological metagenomes</taxon>
    </lineage>
</organism>
<sequence>MRFPQKKGAGIIDISVPVAGFTTPQLTEDPNIGGYSHLKPDVEIKDRKKVPLIEGGFVDLTRFPGPKGFDDIHIFIKDESKEFCFTALSVPQEDYLYFQLKDPRVLGSTMFWMSNCGHHFVPWNGLSCFLQQVSSKRSKRCIAKQCRNV</sequence>
<name>A0A0F9HUE9_9ZZZZ</name>
<reference evidence="1" key="1">
    <citation type="journal article" date="2015" name="Nature">
        <title>Complex archaea that bridge the gap between prokaryotes and eukaryotes.</title>
        <authorList>
            <person name="Spang A."/>
            <person name="Saw J.H."/>
            <person name="Jorgensen S.L."/>
            <person name="Zaremba-Niedzwiedzka K."/>
            <person name="Martijn J."/>
            <person name="Lind A.E."/>
            <person name="van Eijk R."/>
            <person name="Schleper C."/>
            <person name="Guy L."/>
            <person name="Ettema T.J."/>
        </authorList>
    </citation>
    <scope>NUCLEOTIDE SEQUENCE</scope>
</reference>
<dbReference type="AlphaFoldDB" id="A0A0F9HUE9"/>
<comment type="caution">
    <text evidence="1">The sequence shown here is derived from an EMBL/GenBank/DDBJ whole genome shotgun (WGS) entry which is preliminary data.</text>
</comment>